<evidence type="ECO:0000256" key="4">
    <source>
        <dbReference type="ARBA" id="ARBA00022553"/>
    </source>
</evidence>
<feature type="signal peptide" evidence="18">
    <location>
        <begin position="1"/>
        <end position="29"/>
    </location>
</feature>
<dbReference type="GO" id="GO:0017154">
    <property type="term" value="F:semaphorin receptor activity"/>
    <property type="evidence" value="ECO:0007669"/>
    <property type="project" value="InterPro"/>
</dbReference>
<evidence type="ECO:0000256" key="17">
    <source>
        <dbReference type="SAM" id="Phobius"/>
    </source>
</evidence>
<dbReference type="InterPro" id="IPR015943">
    <property type="entry name" value="WD40/YVTN_repeat-like_dom_sf"/>
</dbReference>
<dbReference type="FunFam" id="2.60.40.10:FF:000123">
    <property type="entry name" value="Plexin A1"/>
    <property type="match status" value="1"/>
</dbReference>
<evidence type="ECO:0000256" key="13">
    <source>
        <dbReference type="ARBA" id="ARBA00056694"/>
    </source>
</evidence>
<dbReference type="Pfam" id="PF01833">
    <property type="entry name" value="TIG"/>
    <property type="match status" value="4"/>
</dbReference>
<dbReference type="GO" id="GO:0030334">
    <property type="term" value="P:regulation of cell migration"/>
    <property type="evidence" value="ECO:0007669"/>
    <property type="project" value="TreeGrafter"/>
</dbReference>
<comment type="subcellular location">
    <subcellularLocation>
        <location evidence="1">Cell membrane</location>
        <topology evidence="1">Single-pass type I membrane protein</topology>
    </subcellularLocation>
</comment>
<comment type="similarity">
    <text evidence="2">Belongs to the plexin family.</text>
</comment>
<dbReference type="SUPFAM" id="SSF48350">
    <property type="entry name" value="GTPase activation domain, GAP"/>
    <property type="match status" value="1"/>
</dbReference>
<dbReference type="SUPFAM" id="SSF81296">
    <property type="entry name" value="E set domains"/>
    <property type="match status" value="4"/>
</dbReference>
<evidence type="ECO:0000256" key="6">
    <source>
        <dbReference type="ARBA" id="ARBA00022729"/>
    </source>
</evidence>
<dbReference type="GeneTree" id="ENSGT01050000244850"/>
<gene>
    <name evidence="20" type="primary">PLXNA2</name>
</gene>
<dbReference type="InterPro" id="IPR036352">
    <property type="entry name" value="Semap_dom_sf"/>
</dbReference>
<dbReference type="FunFam" id="2.60.40.10:FF:000131">
    <property type="entry name" value="Plexin A2"/>
    <property type="match status" value="1"/>
</dbReference>
<dbReference type="SMART" id="SM00630">
    <property type="entry name" value="Sema"/>
    <property type="match status" value="1"/>
</dbReference>
<dbReference type="FunFam" id="3.30.1680.10:FF:000032">
    <property type="entry name" value="Plexin A2"/>
    <property type="match status" value="1"/>
</dbReference>
<evidence type="ECO:0000256" key="2">
    <source>
        <dbReference type="ARBA" id="ARBA00010297"/>
    </source>
</evidence>
<dbReference type="PANTHER" id="PTHR22625:SF37">
    <property type="entry name" value="PLEXIN-A2"/>
    <property type="match status" value="1"/>
</dbReference>
<evidence type="ECO:0000256" key="1">
    <source>
        <dbReference type="ARBA" id="ARBA00004251"/>
    </source>
</evidence>
<keyword evidence="12" id="KW-0325">Glycoprotein</keyword>
<dbReference type="SUPFAM" id="SSF103575">
    <property type="entry name" value="Plexin repeat"/>
    <property type="match status" value="2"/>
</dbReference>
<comment type="function">
    <text evidence="13">Coreceptor for SEMA3A and SEMA6A. Necessary for signaling by SEMA6A and class 3 semaphorins and subsequent remodeling of the cytoskeleton. Plays a role in axon guidance, invasive growth and cell migration. Class 3 semaphorins bind to a complex composed of a neuropilin and a plexin. The plexin modulates the affinity of the complex for specific semaphorins, and its cytoplasmic domain is required for the activation of down-stream signaling events in the cytoplasm.</text>
</comment>
<dbReference type="SUPFAM" id="SSF101912">
    <property type="entry name" value="Sema domain"/>
    <property type="match status" value="1"/>
</dbReference>
<protein>
    <recommendedName>
        <fullName evidence="14">Plexin-A2</fullName>
    </recommendedName>
</protein>
<evidence type="ECO:0000259" key="19">
    <source>
        <dbReference type="PROSITE" id="PS51004"/>
    </source>
</evidence>
<dbReference type="InterPro" id="IPR041019">
    <property type="entry name" value="TIG1_plexin"/>
</dbReference>
<dbReference type="InterPro" id="IPR002909">
    <property type="entry name" value="IPT_dom"/>
</dbReference>
<dbReference type="InterPro" id="IPR041362">
    <property type="entry name" value="TIG2_plexin"/>
</dbReference>
<evidence type="ECO:0000256" key="12">
    <source>
        <dbReference type="ARBA" id="ARBA00023180"/>
    </source>
</evidence>
<dbReference type="FunFam" id="2.60.40.10:FF:000339">
    <property type="entry name" value="Plexin A2"/>
    <property type="match status" value="1"/>
</dbReference>
<dbReference type="CDD" id="cd12790">
    <property type="entry name" value="RasGAP_plexin_A"/>
    <property type="match status" value="1"/>
</dbReference>
<dbReference type="PANTHER" id="PTHR22625">
    <property type="entry name" value="PLEXIN"/>
    <property type="match status" value="1"/>
</dbReference>
<dbReference type="InterPro" id="IPR014756">
    <property type="entry name" value="Ig_E-set"/>
</dbReference>
<dbReference type="FunFam" id="2.130.10.10:FF:000006">
    <property type="entry name" value="Plexin A2"/>
    <property type="match status" value="1"/>
</dbReference>
<keyword evidence="9 16" id="KW-0175">Coiled coil</keyword>
<dbReference type="FunFam" id="2.60.40.10:FF:000071">
    <property type="entry name" value="Plexin A2"/>
    <property type="match status" value="1"/>
</dbReference>
<dbReference type="Pfam" id="PF08337">
    <property type="entry name" value="Plexin_cytopl"/>
    <property type="match status" value="1"/>
</dbReference>
<dbReference type="InterPro" id="IPR013783">
    <property type="entry name" value="Ig-like_fold"/>
</dbReference>
<dbReference type="InterPro" id="IPR002165">
    <property type="entry name" value="Plexin_repeat"/>
</dbReference>
<evidence type="ECO:0000256" key="5">
    <source>
        <dbReference type="ARBA" id="ARBA00022692"/>
    </source>
</evidence>
<evidence type="ECO:0000256" key="3">
    <source>
        <dbReference type="ARBA" id="ARBA00022475"/>
    </source>
</evidence>
<dbReference type="PROSITE" id="PS51004">
    <property type="entry name" value="SEMA"/>
    <property type="match status" value="1"/>
</dbReference>
<dbReference type="InterPro" id="IPR042826">
    <property type="entry name" value="Plexin-A2_sema"/>
</dbReference>
<dbReference type="FunFam" id="2.60.40.10:FF:000695">
    <property type="entry name" value="Plexin A2"/>
    <property type="match status" value="1"/>
</dbReference>
<dbReference type="Pfam" id="PF17960">
    <property type="entry name" value="TIG_plexin"/>
    <property type="match status" value="1"/>
</dbReference>
<dbReference type="FunFam" id="3.10.20.90:FF:000018">
    <property type="entry name" value="Plexin A2"/>
    <property type="match status" value="1"/>
</dbReference>
<dbReference type="FunFam" id="2.60.40.10:FF:001973">
    <property type="entry name" value="Plexin A4, B"/>
    <property type="match status" value="1"/>
</dbReference>
<dbReference type="GO" id="GO:0048513">
    <property type="term" value="P:animal organ development"/>
    <property type="evidence" value="ECO:0007669"/>
    <property type="project" value="UniProtKB-ARBA"/>
</dbReference>
<dbReference type="Gene3D" id="1.10.506.10">
    <property type="entry name" value="GTPase Activation - p120gap, domain 1"/>
    <property type="match status" value="3"/>
</dbReference>
<evidence type="ECO:0000256" key="11">
    <source>
        <dbReference type="ARBA" id="ARBA00023157"/>
    </source>
</evidence>
<keyword evidence="4" id="KW-0597">Phosphoprotein</keyword>
<evidence type="ECO:0000313" key="20">
    <source>
        <dbReference type="Ensembl" id="ENSUMAP00000030812"/>
    </source>
</evidence>
<dbReference type="GO" id="GO:0007399">
    <property type="term" value="P:nervous system development"/>
    <property type="evidence" value="ECO:0007669"/>
    <property type="project" value="UniProtKB-ARBA"/>
</dbReference>
<keyword evidence="8 17" id="KW-1133">Transmembrane helix</keyword>
<keyword evidence="3" id="KW-1003">Cell membrane</keyword>
<dbReference type="CDD" id="cd01181">
    <property type="entry name" value="IPT_plexin_repeat3"/>
    <property type="match status" value="1"/>
</dbReference>
<feature type="chain" id="PRO_5019421650" description="Plexin-A2" evidence="18">
    <location>
        <begin position="30"/>
        <end position="1885"/>
    </location>
</feature>
<feature type="coiled-coil region" evidence="16">
    <location>
        <begin position="1258"/>
        <end position="1285"/>
    </location>
</feature>
<dbReference type="Gene3D" id="3.10.20.90">
    <property type="entry name" value="Phosphatidylinositol 3-kinase Catalytic Subunit, Chain A, domain 1"/>
    <property type="match status" value="1"/>
</dbReference>
<evidence type="ECO:0000256" key="9">
    <source>
        <dbReference type="ARBA" id="ARBA00023054"/>
    </source>
</evidence>
<dbReference type="GO" id="GO:0002116">
    <property type="term" value="C:semaphorin receptor complex"/>
    <property type="evidence" value="ECO:0007669"/>
    <property type="project" value="TreeGrafter"/>
</dbReference>
<dbReference type="FunFam" id="1.10.506.10:FF:000006">
    <property type="entry name" value="Plexin A1"/>
    <property type="match status" value="1"/>
</dbReference>
<dbReference type="InterPro" id="IPR031148">
    <property type="entry name" value="Plexin"/>
</dbReference>
<proteinExistence type="inferred from homology"/>
<dbReference type="Gene3D" id="2.60.40.10">
    <property type="entry name" value="Immunoglobulins"/>
    <property type="match status" value="6"/>
</dbReference>
<feature type="transmembrane region" description="Helical" evidence="17">
    <location>
        <begin position="1230"/>
        <end position="1254"/>
    </location>
</feature>
<keyword evidence="11" id="KW-1015">Disulfide bond</keyword>
<dbReference type="Pfam" id="PF01403">
    <property type="entry name" value="Sema"/>
    <property type="match status" value="1"/>
</dbReference>
<dbReference type="CDD" id="cd01179">
    <property type="entry name" value="IPT_plexin_repeat2"/>
    <property type="match status" value="1"/>
</dbReference>
<dbReference type="InterPro" id="IPR008936">
    <property type="entry name" value="Rho_GTPase_activation_prot"/>
</dbReference>
<dbReference type="Pfam" id="PF24479">
    <property type="entry name" value="PSI_PlexinA-B"/>
    <property type="match status" value="1"/>
</dbReference>
<evidence type="ECO:0000256" key="8">
    <source>
        <dbReference type="ARBA" id="ARBA00022989"/>
    </source>
</evidence>
<dbReference type="Gene3D" id="2.130.10.10">
    <property type="entry name" value="YVTN repeat-like/Quinoprotein amine dehydrogenase"/>
    <property type="match status" value="1"/>
</dbReference>
<comment type="caution">
    <text evidence="15">Lacks conserved residue(s) required for the propagation of feature annotation.</text>
</comment>
<dbReference type="FunFam" id="1.10.506.10:FF:000005">
    <property type="entry name" value="Plexin A1"/>
    <property type="match status" value="1"/>
</dbReference>
<sequence length="1885" mass="210039">FSDHNNRWHNWSVVLLSVVWVLLAPGAAGMTQFSTFHSENRDWTFNHLTVHRGTGAVYVGAINRVYKLTGNLTIQVAHKTGPEEDNKSCYPPLIVQPCSEVLSLTNNVNKLLIIDYSENRLLACGSLYQGVCKLLRLDDLFILVEPSHKKEHYLSSVNKTGTMYGVIVRSDGEDGKLFIGTAVDGKQDYFPTLSSRKLPRDPESSAMLDYELHSDFVSSLIKIPSDTLALVSHFDIFYIYGFASGGFVYFLTVQPETPEGVAINSAGDLFYTSRIVRLCKEDPKFHSYVSLPFGCTRAGVEYRLLQAAYLAKPGDSLAQAFNISGQEDVLFAIFSKGQKQYHHPPDDSALCAFPIRAINLQIKERLQSCYQGEGNLELNWLVRRFRPPSAPVPIDDNFCGLDINQPLGGSTPVEGLTLYTTSRDRMTSVASYVYNGYSVVFVGTKSGKLKKIRADGPPHGGVQYEMVSVLKDGSPILRDMAFSVDERYLYLMSERQITRVPVESCEQYTTCGECLSSGDPHCGWCALHNMCSRRDKCQRAWEPNRFAASISQCMSLEVHPSSISVSEHSRRLSLVVSDAPDLSVGISCAFGNLTEVEGQVSGSQVICISPGPKDVPVIPLDQDWFGLELQLRSKETGKIFVSTEFKFYNCSAHQLCLSCVNSAFRCHWCKYRNLCTHDPTTCSFQEGRINISEDCPQLVPTEEILIPVGEVKPITLKARNLPQPQSGQRGYECVLNIQGAVHRVPALRFNSSSVQCQNSSYQYDGMDISNLAVDFAVVWNGNFIIDNPQDLKVHLYKCAAQRESCGLCLKADRKFECGWCSGERRCTLQPHCPSPSSPWLDWSSHNVKCSNPQITEILTVSGPPEGGTRVTIHGVNLGLDFSEIAHHVQVAGVPCTPLPGDYIIAEQIVCEMGHALVGTTSGPVRLCIGECKPEFMTKSHQQYTFVNPSVLSLSPIRGPESGGTMVTITGHYLGAGSSVAVYLGNQTCEFYGRSMNEIVCVSPPSSNGLGPVPVSVSVDRARVDNNLQFEYIDDPRVQRIEPEWSIASGHTPLTITGFNLDVIQEPRVRVKFNGKESVNVCKVVNTTTLTCLAPSLTTDYRPGLDAVERPDEFGFVFNNVQSLLIYNDTKFTYYPNPTFELLSPTGVLDQKPGSPIILKGKNLCPPASGGAKLNYTVLIGETPCAVTVSETQLLCEPPNLTGQHKVIVHVGGMVFSPGSVSVISDSLLTLPAIVSIAAGGSLLLIIVIIVLIAYKRKSRENDLTLKRLQMQMDNLESRVALECKEAFAELQTDINELTSDLDRSGIPYLDYRTYAMRVLFPGIEDHPVLRELEVMPATLHEPRSRSAGPGCPGKCQWAQQLRGSSSRSFSMRDRGNVASLIMTGLQGRLEYATDVLKQLLSDLIEKNLENKNHPKLLLRRTESVAEKMLTNWFAFLLHKFLKECAGEPLFMLYCAIKQQMEKGPIDAITGEARYSLSEDKLIRQQIEYKTLILNCVNPDNENSPETPVKVLNCDTITQVKEKILDAIYKNVPYSQRPRAVDMDLEWRQGRIARVVLQDEDITTKIEGDWKRLNTLMHYQVSDRSVVALVPKQTSSYNIPASASISRTSISRYDSSFRYTGSPDSLRSRAPMITPDLESGVKVWHLVKNHEHGDQKEGDRGSKMVSEIYLTRLLATKGTLQKFVDDLFETLFSTVHRGSALPLAIKYMFDFLDEQADRHSIHDTDVRHTWKSNCLPLRFWVNVIKNPQFVFDIHKGSITDACLSVVAQTFMDSCSTSEHRLGKDSPSNKLLYAKDIPSYKSWVERYYADIAKLPAISDQDMNAYLAEQSRLHAVEFNMLSALNEIYSYVSKYSEELIGALEQDEQARRQRLAYKVEQLINAMSIES</sequence>
<evidence type="ECO:0000256" key="18">
    <source>
        <dbReference type="SAM" id="SignalP"/>
    </source>
</evidence>
<dbReference type="InterPro" id="IPR013548">
    <property type="entry name" value="Plexin_cytoplasmic_RasGAP_dom"/>
</dbReference>
<evidence type="ECO:0000256" key="14">
    <source>
        <dbReference type="ARBA" id="ARBA00070716"/>
    </source>
</evidence>
<dbReference type="GO" id="GO:0009653">
    <property type="term" value="P:anatomical structure morphogenesis"/>
    <property type="evidence" value="ECO:0007669"/>
    <property type="project" value="UniProtKB-ARBA"/>
</dbReference>
<dbReference type="Pfam" id="PF01437">
    <property type="entry name" value="PSI"/>
    <property type="match status" value="2"/>
</dbReference>
<feature type="domain" description="Sema" evidence="19">
    <location>
        <begin position="20"/>
        <end position="502"/>
    </location>
</feature>
<dbReference type="SMART" id="SM00429">
    <property type="entry name" value="IPT"/>
    <property type="match status" value="4"/>
</dbReference>
<reference evidence="20" key="1">
    <citation type="submission" date="2019-03" db="UniProtKB">
        <authorList>
            <consortium name="Ensembl"/>
        </authorList>
    </citation>
    <scope>IDENTIFICATION</scope>
</reference>
<evidence type="ECO:0000256" key="16">
    <source>
        <dbReference type="SAM" id="Coils"/>
    </source>
</evidence>
<dbReference type="SMART" id="SM00423">
    <property type="entry name" value="PSI"/>
    <property type="match status" value="3"/>
</dbReference>
<dbReference type="CDD" id="cd00603">
    <property type="entry name" value="IPT_PCSR"/>
    <property type="match status" value="1"/>
</dbReference>
<name>A0A452VB39_URSMA</name>
<evidence type="ECO:0000256" key="15">
    <source>
        <dbReference type="PROSITE-ProRule" id="PRU00352"/>
    </source>
</evidence>
<keyword evidence="6 18" id="KW-0732">Signal</keyword>
<dbReference type="CDD" id="cd11272">
    <property type="entry name" value="Sema_plexin_A2"/>
    <property type="match status" value="1"/>
</dbReference>
<dbReference type="GO" id="GO:0005886">
    <property type="term" value="C:plasma membrane"/>
    <property type="evidence" value="ECO:0007669"/>
    <property type="project" value="UniProtKB-SubCell"/>
</dbReference>
<dbReference type="Pfam" id="PF20170">
    <property type="entry name" value="Plexin_RBD"/>
    <property type="match status" value="1"/>
</dbReference>
<dbReference type="InterPro" id="IPR016201">
    <property type="entry name" value="PSI"/>
</dbReference>
<keyword evidence="7" id="KW-0677">Repeat</keyword>
<dbReference type="InterPro" id="IPR001627">
    <property type="entry name" value="Semap_dom"/>
</dbReference>
<keyword evidence="5 17" id="KW-0812">Transmembrane</keyword>
<keyword evidence="10 17" id="KW-0472">Membrane</keyword>
<dbReference type="InterPro" id="IPR046800">
    <property type="entry name" value="Plexin_RBD"/>
</dbReference>
<evidence type="ECO:0000256" key="10">
    <source>
        <dbReference type="ARBA" id="ARBA00023136"/>
    </source>
</evidence>
<accession>A0A452VB39</accession>
<dbReference type="GO" id="GO:0035295">
    <property type="term" value="P:tube development"/>
    <property type="evidence" value="ECO:0007669"/>
    <property type="project" value="UniProtKB-ARBA"/>
</dbReference>
<dbReference type="CDD" id="cd01180">
    <property type="entry name" value="IPT_plexin_repeat1"/>
    <property type="match status" value="1"/>
</dbReference>
<dbReference type="Pfam" id="PF18020">
    <property type="entry name" value="TIG_2"/>
    <property type="match status" value="1"/>
</dbReference>
<organism evidence="20">
    <name type="scientific">Ursus maritimus</name>
    <name type="common">Polar bear</name>
    <name type="synonym">Thalarctos maritimus</name>
    <dbReference type="NCBI Taxonomy" id="29073"/>
    <lineage>
        <taxon>Eukaryota</taxon>
        <taxon>Metazoa</taxon>
        <taxon>Chordata</taxon>
        <taxon>Craniata</taxon>
        <taxon>Vertebrata</taxon>
        <taxon>Euteleostomi</taxon>
        <taxon>Mammalia</taxon>
        <taxon>Eutheria</taxon>
        <taxon>Laurasiatheria</taxon>
        <taxon>Carnivora</taxon>
        <taxon>Caniformia</taxon>
        <taxon>Ursidae</taxon>
        <taxon>Ursus</taxon>
    </lineage>
</organism>
<evidence type="ECO:0000256" key="7">
    <source>
        <dbReference type="ARBA" id="ARBA00022737"/>
    </source>
</evidence>
<dbReference type="Ensembl" id="ENSUMAT00000036421.1">
    <property type="protein sequence ID" value="ENSUMAP00000030812.1"/>
    <property type="gene ID" value="ENSUMAG00000021682.1"/>
</dbReference>